<name>A0A835CUI5_APHGI</name>
<comment type="subcellular location">
    <subcellularLocation>
        <location evidence="13">Mitochondrion</location>
    </subcellularLocation>
</comment>
<dbReference type="GO" id="GO:0042709">
    <property type="term" value="C:succinate-CoA ligase complex"/>
    <property type="evidence" value="ECO:0007669"/>
    <property type="project" value="TreeGrafter"/>
</dbReference>
<evidence type="ECO:0000256" key="4">
    <source>
        <dbReference type="ARBA" id="ARBA00022723"/>
    </source>
</evidence>
<comment type="catalytic activity">
    <reaction evidence="13">
        <text>succinate + ATP + CoA = succinyl-CoA + ADP + phosphate</text>
        <dbReference type="Rhea" id="RHEA:17661"/>
        <dbReference type="ChEBI" id="CHEBI:30031"/>
        <dbReference type="ChEBI" id="CHEBI:30616"/>
        <dbReference type="ChEBI" id="CHEBI:43474"/>
        <dbReference type="ChEBI" id="CHEBI:57287"/>
        <dbReference type="ChEBI" id="CHEBI:57292"/>
        <dbReference type="ChEBI" id="CHEBI:456216"/>
        <dbReference type="EC" id="6.2.1.5"/>
    </reaction>
</comment>
<evidence type="ECO:0000256" key="13">
    <source>
        <dbReference type="HAMAP-Rule" id="MF_03220"/>
    </source>
</evidence>
<dbReference type="PROSITE" id="PS50975">
    <property type="entry name" value="ATP_GRASP"/>
    <property type="match status" value="2"/>
</dbReference>
<keyword evidence="7 13" id="KW-0460">Magnesium</keyword>
<dbReference type="InterPro" id="IPR005809">
    <property type="entry name" value="Succ_CoA_ligase-like_bsu"/>
</dbReference>
<comment type="caution">
    <text evidence="15">The sequence shown here is derived from an EMBL/GenBank/DDBJ whole genome shotgun (WGS) entry which is preliminary data.</text>
</comment>
<keyword evidence="2 13" id="KW-0816">Tricarboxylic acid cycle</keyword>
<evidence type="ECO:0000256" key="8">
    <source>
        <dbReference type="ARBA" id="ARBA00022946"/>
    </source>
</evidence>
<keyword evidence="6 13" id="KW-0067">ATP-binding</keyword>
<evidence type="ECO:0000256" key="7">
    <source>
        <dbReference type="ARBA" id="ARBA00022842"/>
    </source>
</evidence>
<dbReference type="HAMAP" id="MF_03220">
    <property type="entry name" value="Succ_CoA_betaA_euk"/>
    <property type="match status" value="1"/>
</dbReference>
<dbReference type="GO" id="GO:0005739">
    <property type="term" value="C:mitochondrion"/>
    <property type="evidence" value="ECO:0007669"/>
    <property type="project" value="UniProtKB-SubCell"/>
</dbReference>
<organism evidence="15 16">
    <name type="scientific">Aphidius gifuensis</name>
    <name type="common">Parasitoid wasp</name>
    <dbReference type="NCBI Taxonomy" id="684658"/>
    <lineage>
        <taxon>Eukaryota</taxon>
        <taxon>Metazoa</taxon>
        <taxon>Ecdysozoa</taxon>
        <taxon>Arthropoda</taxon>
        <taxon>Hexapoda</taxon>
        <taxon>Insecta</taxon>
        <taxon>Pterygota</taxon>
        <taxon>Neoptera</taxon>
        <taxon>Endopterygota</taxon>
        <taxon>Hymenoptera</taxon>
        <taxon>Apocrita</taxon>
        <taxon>Ichneumonoidea</taxon>
        <taxon>Braconidae</taxon>
        <taxon>Aphidiinae</taxon>
        <taxon>Aphidius</taxon>
    </lineage>
</organism>
<dbReference type="PROSITE" id="PS01217">
    <property type="entry name" value="SUCCINYL_COA_LIG_3"/>
    <property type="match status" value="2"/>
</dbReference>
<evidence type="ECO:0000313" key="16">
    <source>
        <dbReference type="Proteomes" id="UP000639338"/>
    </source>
</evidence>
<accession>A0A835CUI5</accession>
<dbReference type="InterPro" id="IPR034723">
    <property type="entry name" value="Succ_CoA_betaA_euk"/>
</dbReference>
<feature type="site" description="Important for substrate specificity" evidence="13">
    <location>
        <position position="596"/>
    </location>
</feature>
<dbReference type="SUPFAM" id="SSF52210">
    <property type="entry name" value="Succinyl-CoA synthetase domains"/>
    <property type="match status" value="2"/>
</dbReference>
<dbReference type="GO" id="GO:0000287">
    <property type="term" value="F:magnesium ion binding"/>
    <property type="evidence" value="ECO:0007669"/>
    <property type="project" value="UniProtKB-UniRule"/>
</dbReference>
<dbReference type="Proteomes" id="UP000639338">
    <property type="component" value="Unassembled WGS sequence"/>
</dbReference>
<keyword evidence="9 13" id="KW-0496">Mitochondrion</keyword>
<feature type="binding site" evidence="13">
    <location>
        <position position="532"/>
    </location>
    <ligand>
        <name>ATP</name>
        <dbReference type="ChEBI" id="CHEBI:30616"/>
    </ligand>
</feature>
<evidence type="ECO:0000259" key="14">
    <source>
        <dbReference type="PROSITE" id="PS50975"/>
    </source>
</evidence>
<dbReference type="GO" id="GO:0005524">
    <property type="term" value="F:ATP binding"/>
    <property type="evidence" value="ECO:0007669"/>
    <property type="project" value="UniProtKB-UniRule"/>
</dbReference>
<evidence type="ECO:0000256" key="5">
    <source>
        <dbReference type="ARBA" id="ARBA00022741"/>
    </source>
</evidence>
<dbReference type="EMBL" id="JACMRX010000001">
    <property type="protein sequence ID" value="KAF7997064.1"/>
    <property type="molecule type" value="Genomic_DNA"/>
</dbReference>
<comment type="catalytic activity">
    <reaction evidence="10">
        <text>GTP + succinate + CoA = succinyl-CoA + GDP + phosphate</text>
        <dbReference type="Rhea" id="RHEA:22120"/>
        <dbReference type="ChEBI" id="CHEBI:30031"/>
        <dbReference type="ChEBI" id="CHEBI:37565"/>
        <dbReference type="ChEBI" id="CHEBI:43474"/>
        <dbReference type="ChEBI" id="CHEBI:57287"/>
        <dbReference type="ChEBI" id="CHEBI:57292"/>
        <dbReference type="ChEBI" id="CHEBI:58189"/>
        <dbReference type="EC" id="6.2.1.4"/>
    </reaction>
</comment>
<keyword evidence="8" id="KW-0809">Transit peptide</keyword>
<dbReference type="GO" id="GO:0004775">
    <property type="term" value="F:succinate-CoA ligase (ADP-forming) activity"/>
    <property type="evidence" value="ECO:0007669"/>
    <property type="project" value="UniProtKB-UniRule"/>
</dbReference>
<reference evidence="15 16" key="1">
    <citation type="submission" date="2020-08" db="EMBL/GenBank/DDBJ databases">
        <title>Aphidius gifuensis genome sequencing and assembly.</title>
        <authorList>
            <person name="Du Z."/>
        </authorList>
    </citation>
    <scope>NUCLEOTIDE SEQUENCE [LARGE SCALE GENOMIC DNA]</scope>
    <source>
        <strain evidence="15">YNYX2018</strain>
        <tissue evidence="15">Adults</tissue>
    </source>
</reference>
<dbReference type="PANTHER" id="PTHR11815:SF1">
    <property type="entry name" value="SUCCINATE--COA LIGASE [ADP-FORMING] SUBUNIT BETA, MITOCHONDRIAL"/>
    <property type="match status" value="1"/>
</dbReference>
<evidence type="ECO:0000256" key="11">
    <source>
        <dbReference type="ARBA" id="ARBA00053833"/>
    </source>
</evidence>
<feature type="binding site" evidence="13">
    <location>
        <position position="705"/>
    </location>
    <ligand>
        <name>Mg(2+)</name>
        <dbReference type="ChEBI" id="CHEBI:18420"/>
    </ligand>
</feature>
<dbReference type="Gene3D" id="3.30.1490.20">
    <property type="entry name" value="ATP-grasp fold, A domain"/>
    <property type="match status" value="2"/>
</dbReference>
<comment type="function">
    <text evidence="13">ATP-specific succinyl-CoA synthetase functions in the citric acid cycle (TCA), coupling the hydrolysis of succinyl-CoA to the synthesis of ATP and thus represents the only step of substrate-level phosphorylation in the TCA. The beta subunit provides nucleotide specificity of the enzyme and binds the substrate succinate, while the binding sites for coenzyme A and phosphate are found in the alpha subunit.</text>
</comment>
<feature type="binding site" evidence="13">
    <location>
        <begin position="813"/>
        <end position="815"/>
    </location>
    <ligand>
        <name>substrate</name>
        <note>ligand shared with subunit alpha</note>
    </ligand>
</feature>
<keyword evidence="16" id="KW-1185">Reference proteome</keyword>
<comment type="cofactor">
    <cofactor evidence="13">
        <name>Mg(2+)</name>
        <dbReference type="ChEBI" id="CHEBI:18420"/>
    </cofactor>
    <text evidence="13">Binds 1 Mg(2+) ion per subunit.</text>
</comment>
<dbReference type="FunFam" id="3.30.470.20:FF:000002">
    <property type="entry name" value="Succinate--CoA ligase [ADP-forming] subunit beta"/>
    <property type="match status" value="2"/>
</dbReference>
<dbReference type="InterPro" id="IPR011761">
    <property type="entry name" value="ATP-grasp"/>
</dbReference>
<comment type="pathway">
    <text evidence="1 13">Carbohydrate metabolism; tricarboxylic acid cycle; succinate from succinyl-CoA (ligase route): step 1/1.</text>
</comment>
<dbReference type="GO" id="GO:0006099">
    <property type="term" value="P:tricarboxylic acid cycle"/>
    <property type="evidence" value="ECO:0007669"/>
    <property type="project" value="UniProtKB-UniRule"/>
</dbReference>
<keyword evidence="5 13" id="KW-0547">Nucleotide-binding</keyword>
<proteinExistence type="inferred from homology"/>
<dbReference type="NCBIfam" id="TIGR01016">
    <property type="entry name" value="sucCoAbeta"/>
    <property type="match status" value="2"/>
</dbReference>
<comment type="similarity">
    <text evidence="13">Belongs to the succinate/malate CoA ligase beta subunit family. ATP-specific subunit beta subfamily.</text>
</comment>
<dbReference type="EC" id="6.2.1.5" evidence="13"/>
<dbReference type="OrthoDB" id="1552at2759"/>
<dbReference type="Pfam" id="PF08442">
    <property type="entry name" value="ATP-grasp_2"/>
    <property type="match status" value="2"/>
</dbReference>
<evidence type="ECO:0000256" key="3">
    <source>
        <dbReference type="ARBA" id="ARBA00022598"/>
    </source>
</evidence>
<feature type="binding site" evidence="13">
    <location>
        <begin position="539"/>
        <end position="541"/>
    </location>
    <ligand>
        <name>ATP</name>
        <dbReference type="ChEBI" id="CHEBI:30616"/>
    </ligand>
</feature>
<evidence type="ECO:0000256" key="9">
    <source>
        <dbReference type="ARBA" id="ARBA00023128"/>
    </source>
</evidence>
<dbReference type="InterPro" id="IPR013650">
    <property type="entry name" value="ATP-grasp_succ-CoA_synth-type"/>
</dbReference>
<feature type="binding site" evidence="13">
    <location>
        <position position="691"/>
    </location>
    <ligand>
        <name>Mg(2+)</name>
        <dbReference type="ChEBI" id="CHEBI:18420"/>
    </ligand>
</feature>
<dbReference type="InterPro" id="IPR013815">
    <property type="entry name" value="ATP_grasp_subdomain_1"/>
</dbReference>
<sequence length="898" mass="97568">MLVVKNLTFLGNIARQIQLKKLLQINKFIPQQKRLLNVHEHVAYNLLSSAGIPTPPHKVALVPDDAAKYAESLDTRDIVLKAQVLTGGRGVGKFQGSDIGGVILCDTPEQAVENAQKMIGKLLVTKQTGPEGKICNSVMITTRMFPRKEFYLAIMIERTFNGPVVIASTEGGVNIEDTAASRPDTICYFPIDINNGITQDDAKKIASTYCLDERGEEIISKIIINLYKVFIDTDALLLEINPLVEDICGDYYALDCKCNFDDSAEFRQPDLFKMKDFTQMDQSEVQADKYNLNYIALDGNIGCMVNGAGLAMATMDIIKLFGGEPANFLDVGGGATADTVKEAFKILTADAKVDTIFVNIFGGIMRCDVIAEGIIKASKELDLKIPVVVRLQGTNVDQARTLIQDAKLKLIPIDDMNEAADASVKVAMMMQLNKLTIHSPLPPTWCSKMATMLSRTISIAENLVRINGTKILGCTNGIKKQQPVRNLNVHEHISYSLLNEAGIPTPKFGVAKTADEASKFAADLKTKDIVLKAQVLAGGRGKGHFKDSSVSGVKMCETPEEAKALAAQMLGKLLITKQTGEGGRICNAVMVAQRMFPRKEYYLAVMMERAFGGPVIIASSQGGVNIEEVAATNPDAIMYEPIDINKGITKEQAEKIAEKLGLGNVKDYIAGIILNLYAMFLKKDALLLEVNPLAEDIQGNYFALDCKCRFDDNAEFRQKDLFDLRDWTQEDPKEVEAAKYDLNYIALDGNIGCMVNGAGLAMATMDIIKLHGGEPANFLDVGGGATANAVKQAFKIITSDPRVHALLVNIFGGIMRCDVIAEGVIAATKELDLKIPVVVRLQGTNVDEAKALIANAGLKIVPVDDLDEAARVAVKLSTIVKLAQSANLSVNFEIPPIS</sequence>
<dbReference type="GO" id="GO:0006104">
    <property type="term" value="P:succinyl-CoA metabolic process"/>
    <property type="evidence" value="ECO:0007669"/>
    <property type="project" value="TreeGrafter"/>
</dbReference>
<dbReference type="GO" id="GO:0004776">
    <property type="term" value="F:succinate-CoA ligase (GDP-forming) activity"/>
    <property type="evidence" value="ECO:0007669"/>
    <property type="project" value="UniProtKB-EC"/>
</dbReference>
<evidence type="ECO:0000256" key="6">
    <source>
        <dbReference type="ARBA" id="ARBA00022840"/>
    </source>
</evidence>
<dbReference type="FunFam" id="3.30.1490.20:FF:000004">
    <property type="entry name" value="Succinate--CoA ligase [ADP-forming] subunit beta, mitochondrial"/>
    <property type="match status" value="1"/>
</dbReference>
<feature type="domain" description="ATP-grasp" evidence="14">
    <location>
        <begin position="495"/>
        <end position="722"/>
    </location>
</feature>
<gene>
    <name evidence="15" type="ORF">HCN44_005341</name>
</gene>
<feature type="site" description="Important for substrate specificity" evidence="13">
    <location>
        <position position="528"/>
    </location>
</feature>
<dbReference type="InterPro" id="IPR016102">
    <property type="entry name" value="Succinyl-CoA_synth-like"/>
</dbReference>
<evidence type="ECO:0000256" key="1">
    <source>
        <dbReference type="ARBA" id="ARBA00005064"/>
    </source>
</evidence>
<feature type="domain" description="ATP-grasp" evidence="14">
    <location>
        <begin position="44"/>
        <end position="91"/>
    </location>
</feature>
<comment type="function">
    <text evidence="11">GTP-specific succinyl-CoA synthetase functions in the citric acid cycle (TCA), coupling the hydrolysis of succinyl-CoA to the synthesis of GTP and thus represents the only step of substrate-level phosphorylation in the TCA. The beta subunit provides nucleotide specificity of the enzyme and binds the substrate succinate, while the binding sites for coenzyme A and phosphate are found in the alpha subunit.</text>
</comment>
<dbReference type="InterPro" id="IPR005811">
    <property type="entry name" value="SUCC_ACL_C"/>
</dbReference>
<dbReference type="Gene3D" id="3.30.470.20">
    <property type="entry name" value="ATP-grasp fold, B domain"/>
    <property type="match status" value="2"/>
</dbReference>
<evidence type="ECO:0000256" key="10">
    <source>
        <dbReference type="ARBA" id="ARBA00052879"/>
    </source>
</evidence>
<dbReference type="UniPathway" id="UPA00223">
    <property type="reaction ID" value="UER00999"/>
</dbReference>
<dbReference type="PANTHER" id="PTHR11815">
    <property type="entry name" value="SUCCINYL-COA SYNTHETASE BETA CHAIN"/>
    <property type="match status" value="1"/>
</dbReference>
<dbReference type="AlphaFoldDB" id="A0A835CUI5"/>
<evidence type="ECO:0000313" key="15">
    <source>
        <dbReference type="EMBL" id="KAF7997064.1"/>
    </source>
</evidence>
<comment type="subunit">
    <text evidence="13">Heterodimer of an alpha and a beta subunit. The beta subunit determines specificity for ATP.</text>
</comment>
<dbReference type="HAMAP" id="MF_00558">
    <property type="entry name" value="Succ_CoA_beta"/>
    <property type="match status" value="2"/>
</dbReference>
<dbReference type="NCBIfam" id="NF001913">
    <property type="entry name" value="PRK00696.1"/>
    <property type="match status" value="2"/>
</dbReference>
<evidence type="ECO:0000256" key="12">
    <source>
        <dbReference type="ARBA" id="ARBA00063570"/>
    </source>
</evidence>
<dbReference type="InterPro" id="IPR017866">
    <property type="entry name" value="Succ-CoA_synthase_bsu_CS"/>
</dbReference>
<protein>
    <recommendedName>
        <fullName evidence="13">Succinate--CoA ligase [ADP-forming] subunit beta, mitochondrial</fullName>
        <ecNumber evidence="13">6.2.1.5</ecNumber>
    </recommendedName>
    <alternativeName>
        <fullName evidence="13">ATP-specific succinyl-CoA synthetase subunit beta</fullName>
        <shortName evidence="13">A-SCS</shortName>
    </alternativeName>
    <alternativeName>
        <fullName evidence="13">Succinyl-CoA synthetase beta-A chain</fullName>
        <shortName evidence="13">SCS-betaA</shortName>
    </alternativeName>
</protein>
<feature type="binding site" evidence="13">
    <location>
        <position position="756"/>
    </location>
    <ligand>
        <name>substrate</name>
        <note>ligand shared with subunit alpha</note>
    </ligand>
</feature>
<dbReference type="FunFam" id="3.40.50.261:FF:000001">
    <property type="entry name" value="Succinate--CoA ligase [ADP-forming] subunit beta"/>
    <property type="match status" value="2"/>
</dbReference>
<dbReference type="Gene3D" id="3.40.50.261">
    <property type="entry name" value="Succinyl-CoA synthetase domains"/>
    <property type="match status" value="2"/>
</dbReference>
<keyword evidence="4 13" id="KW-0479">Metal-binding</keyword>
<evidence type="ECO:0000256" key="2">
    <source>
        <dbReference type="ARBA" id="ARBA00022532"/>
    </source>
</evidence>
<keyword evidence="3 13" id="KW-0436">Ligase</keyword>
<comment type="subunit">
    <text evidence="12">Heterodimer of an alpha and a beta subunit. The beta subunit determines specificity for GTP.</text>
</comment>
<dbReference type="Pfam" id="PF00549">
    <property type="entry name" value="Ligase_CoA"/>
    <property type="match status" value="2"/>
</dbReference>
<dbReference type="SUPFAM" id="SSF56059">
    <property type="entry name" value="Glutathione synthetase ATP-binding domain-like"/>
    <property type="match status" value="2"/>
</dbReference>